<dbReference type="RefSeq" id="WP_183996540.1">
    <property type="nucleotide sequence ID" value="NZ_JACIEH010000001.1"/>
</dbReference>
<feature type="compositionally biased region" description="Low complexity" evidence="1">
    <location>
        <begin position="56"/>
        <end position="67"/>
    </location>
</feature>
<organism evidence="3 4">
    <name type="scientific">Sphingomonas kyeonggiensis</name>
    <dbReference type="NCBI Taxonomy" id="1268553"/>
    <lineage>
        <taxon>Bacteria</taxon>
        <taxon>Pseudomonadati</taxon>
        <taxon>Pseudomonadota</taxon>
        <taxon>Alphaproteobacteria</taxon>
        <taxon>Sphingomonadales</taxon>
        <taxon>Sphingomonadaceae</taxon>
        <taxon>Sphingomonas</taxon>
    </lineage>
</organism>
<feature type="region of interest" description="Disordered" evidence="1">
    <location>
        <begin position="54"/>
        <end position="74"/>
    </location>
</feature>
<dbReference type="AlphaFoldDB" id="A0A7W6JRJ4"/>
<comment type="caution">
    <text evidence="3">The sequence shown here is derived from an EMBL/GenBank/DDBJ whole genome shotgun (WGS) entry which is preliminary data.</text>
</comment>
<keyword evidence="4" id="KW-1185">Reference proteome</keyword>
<sequence length="175" mass="17700">MLKDHFGGKAVRVVALRPAAEKAQTMTYSSRRSFVAGGLAVAASAGVAGCSGGGSTSSTGGAVTPTANATPSSSPLIASEASEWDKLVGSSFLITTDSGKVSAVLSSLERIADVTRPSTLARHEPFLAKFQTNATVASVGGKTFQVSHATKGSFDLFLNVSSQSSGQGLFTAVLN</sequence>
<evidence type="ECO:0000313" key="3">
    <source>
        <dbReference type="EMBL" id="MBB4098245.1"/>
    </source>
</evidence>
<dbReference type="Pfam" id="PF21880">
    <property type="entry name" value="DUF6916"/>
    <property type="match status" value="1"/>
</dbReference>
<evidence type="ECO:0000259" key="2">
    <source>
        <dbReference type="Pfam" id="PF21880"/>
    </source>
</evidence>
<evidence type="ECO:0000313" key="4">
    <source>
        <dbReference type="Proteomes" id="UP000557392"/>
    </source>
</evidence>
<accession>A0A7W6JRJ4</accession>
<name>A0A7W6JRJ4_9SPHN</name>
<proteinExistence type="predicted"/>
<gene>
    <name evidence="3" type="ORF">GGR46_001778</name>
</gene>
<dbReference type="Proteomes" id="UP000557392">
    <property type="component" value="Unassembled WGS sequence"/>
</dbReference>
<dbReference type="InterPro" id="IPR054209">
    <property type="entry name" value="DUF6916"/>
</dbReference>
<reference evidence="3 4" key="1">
    <citation type="submission" date="2020-08" db="EMBL/GenBank/DDBJ databases">
        <title>Genomic Encyclopedia of Type Strains, Phase IV (KMG-IV): sequencing the most valuable type-strain genomes for metagenomic binning, comparative biology and taxonomic classification.</title>
        <authorList>
            <person name="Goeker M."/>
        </authorList>
    </citation>
    <scope>NUCLEOTIDE SEQUENCE [LARGE SCALE GENOMIC DNA]</scope>
    <source>
        <strain evidence="3 4">DSM 101806</strain>
    </source>
</reference>
<dbReference type="EMBL" id="JACIEH010000001">
    <property type="protein sequence ID" value="MBB4098245.1"/>
    <property type="molecule type" value="Genomic_DNA"/>
</dbReference>
<protein>
    <recommendedName>
        <fullName evidence="2">DUF6916 domain-containing protein</fullName>
    </recommendedName>
</protein>
<evidence type="ECO:0000256" key="1">
    <source>
        <dbReference type="SAM" id="MobiDB-lite"/>
    </source>
</evidence>
<feature type="domain" description="DUF6916" evidence="2">
    <location>
        <begin position="81"/>
        <end position="164"/>
    </location>
</feature>